<dbReference type="RefSeq" id="WP_182457444.1">
    <property type="nucleotide sequence ID" value="NZ_CP059732.1"/>
</dbReference>
<proteinExistence type="predicted"/>
<dbReference type="KEGG" id="sfol:H3H32_20130"/>
<dbReference type="Proteomes" id="UP000515369">
    <property type="component" value="Chromosome"/>
</dbReference>
<keyword evidence="2" id="KW-1185">Reference proteome</keyword>
<organism evidence="1 2">
    <name type="scientific">Spirosoma foliorum</name>
    <dbReference type="NCBI Taxonomy" id="2710596"/>
    <lineage>
        <taxon>Bacteria</taxon>
        <taxon>Pseudomonadati</taxon>
        <taxon>Bacteroidota</taxon>
        <taxon>Cytophagia</taxon>
        <taxon>Cytophagales</taxon>
        <taxon>Cytophagaceae</taxon>
        <taxon>Spirosoma</taxon>
    </lineage>
</organism>
<accession>A0A7G5GN85</accession>
<gene>
    <name evidence="1" type="ORF">H3H32_20130</name>
</gene>
<evidence type="ECO:0000313" key="2">
    <source>
        <dbReference type="Proteomes" id="UP000515369"/>
    </source>
</evidence>
<dbReference type="AlphaFoldDB" id="A0A7G5GN85"/>
<sequence>MATNPFIKYVNKTVSRTDWQREVEALYNNYYLISLLLASPSTASAHEVSKLRRLQSALLKTIEQFVAELDQQTKQTQSSSAMVCLLKTHVTVMQKLNGQIGNLLKEQGAGVS</sequence>
<protein>
    <submittedName>
        <fullName evidence="1">Uncharacterized protein</fullName>
    </submittedName>
</protein>
<name>A0A7G5GN85_9BACT</name>
<evidence type="ECO:0000313" key="1">
    <source>
        <dbReference type="EMBL" id="QMW00327.1"/>
    </source>
</evidence>
<dbReference type="EMBL" id="CP059732">
    <property type="protein sequence ID" value="QMW00327.1"/>
    <property type="molecule type" value="Genomic_DNA"/>
</dbReference>
<reference evidence="1 2" key="1">
    <citation type="submission" date="2020-07" db="EMBL/GenBank/DDBJ databases">
        <title>Spirosoma foliorum sp. nov., isolated from the leaves on the Nejang mountain Korea, Republic of.</title>
        <authorList>
            <person name="Ho H."/>
            <person name="Lee Y.-J."/>
            <person name="Nurcahyanto D.-A."/>
            <person name="Kim S.-G."/>
        </authorList>
    </citation>
    <scope>NUCLEOTIDE SEQUENCE [LARGE SCALE GENOMIC DNA]</scope>
    <source>
        <strain evidence="1 2">PL0136</strain>
    </source>
</reference>